<reference evidence="1 3" key="1">
    <citation type="journal article" date="2014" name="Genome Announc.">
        <title>Draft Genome Sequence of Xylella fastidiosa Pear Leaf Scorch Strain in Taiwan.</title>
        <authorList>
            <person name="Su C.C."/>
            <person name="Deng W.L."/>
            <person name="Jan F.J."/>
            <person name="Chang C.J."/>
            <person name="Huang H."/>
            <person name="Chen J."/>
        </authorList>
    </citation>
    <scope>NUCLEOTIDE SEQUENCE [LARGE SCALE GENOMIC DNA]</scope>
    <source>
        <strain evidence="1 3">PLS229</strain>
    </source>
</reference>
<keyword evidence="4" id="KW-1185">Reference proteome</keyword>
<dbReference type="KEGG" id="xtw:AB672_05925"/>
<dbReference type="EMBL" id="JAJPPU010000002">
    <property type="protein sequence ID" value="MCD8473920.1"/>
    <property type="molecule type" value="Genomic_DNA"/>
</dbReference>
<dbReference type="AlphaFoldDB" id="Z9JIS7"/>
<evidence type="ECO:0000313" key="4">
    <source>
        <dbReference type="Proteomes" id="UP001430701"/>
    </source>
</evidence>
<dbReference type="Proteomes" id="UP000020406">
    <property type="component" value="Unassembled WGS sequence"/>
</dbReference>
<organism evidence="1 3">
    <name type="scientific">Xylella taiwanensis</name>
    <dbReference type="NCBI Taxonomy" id="1444770"/>
    <lineage>
        <taxon>Bacteria</taxon>
        <taxon>Pseudomonadati</taxon>
        <taxon>Pseudomonadota</taxon>
        <taxon>Gammaproteobacteria</taxon>
        <taxon>Lysobacterales</taxon>
        <taxon>Lysobacteraceae</taxon>
        <taxon>Xylella</taxon>
    </lineage>
</organism>
<comment type="caution">
    <text evidence="1">The sequence shown here is derived from an EMBL/GenBank/DDBJ whole genome shotgun (WGS) entry which is preliminary data.</text>
</comment>
<dbReference type="GeneID" id="93922842"/>
<dbReference type="eggNOG" id="COG4644">
    <property type="taxonomic scope" value="Bacteria"/>
</dbReference>
<gene>
    <name evidence="1" type="ORF">AF72_07760</name>
    <name evidence="2" type="ORF">LPH55_10760</name>
</gene>
<accession>Z9JIS7</accession>
<sequence length="77" mass="9099">MVVRQYPDDQNILALPHWQGRFTQRDYTALTPLIWEHVNPLWLARPQHEHEARCAVIEMVDGDTLVNQQRVALRNNI</sequence>
<name>Z9JIS7_9GAMM</name>
<dbReference type="RefSeq" id="WP_038271326.1">
    <property type="nucleotide sequence ID" value="NZ_CP053627.1"/>
</dbReference>
<dbReference type="Proteomes" id="UP001430701">
    <property type="component" value="Unassembled WGS sequence"/>
</dbReference>
<proteinExistence type="predicted"/>
<reference evidence="2" key="2">
    <citation type="submission" date="2021-11" db="EMBL/GenBank/DDBJ databases">
        <title>Genome sequence of Xylella taiwanensis PLS432.</title>
        <authorList>
            <person name="Weng L.-W."/>
            <person name="Su C.-C."/>
            <person name="Tsai C.-W."/>
            <person name="Kuo C.-H."/>
        </authorList>
    </citation>
    <scope>NUCLEOTIDE SEQUENCE</scope>
    <source>
        <strain evidence="2">PLS432</strain>
    </source>
</reference>
<evidence type="ECO:0000313" key="3">
    <source>
        <dbReference type="Proteomes" id="UP000020406"/>
    </source>
</evidence>
<evidence type="ECO:0000313" key="2">
    <source>
        <dbReference type="EMBL" id="MCD8473920.1"/>
    </source>
</evidence>
<dbReference type="EMBL" id="JDSQ01000011">
    <property type="protein sequence ID" value="EWS78049.1"/>
    <property type="molecule type" value="Genomic_DNA"/>
</dbReference>
<protein>
    <submittedName>
        <fullName evidence="2">Transposase</fullName>
    </submittedName>
</protein>
<evidence type="ECO:0000313" key="1">
    <source>
        <dbReference type="EMBL" id="EWS78049.1"/>
    </source>
</evidence>